<keyword evidence="7" id="KW-1185">Reference proteome</keyword>
<sequence length="253" mass="28457">MIFHDLTYEEINDIDFSRTIVLIPTGATEQHGPHLPTNTDTLIVGRLAERIERSLAEHILLTPTIWLGHSPHHMSFGGTLSLPHSVYIQMLHAVCDSYVRMGAKKIWLLNGHGGNGAPHQIVLQQLKNEYPDVIAVAADYWNLAREEIGSIRQSGTGGLGHACELETSLYLYLDEIKVLRERIRDDGVQPEGDIWLLDMQRGNEVSRVFNFRELTKSGVFGRPSLATKDKGQRLFDGISARLEQFALQLLQIQ</sequence>
<evidence type="ECO:0000313" key="7">
    <source>
        <dbReference type="Proteomes" id="UP000245202"/>
    </source>
</evidence>
<dbReference type="GO" id="GO:0009231">
    <property type="term" value="P:riboflavin biosynthetic process"/>
    <property type="evidence" value="ECO:0007669"/>
    <property type="project" value="TreeGrafter"/>
</dbReference>
<evidence type="ECO:0000256" key="2">
    <source>
        <dbReference type="ARBA" id="ARBA00022723"/>
    </source>
</evidence>
<dbReference type="PANTHER" id="PTHR35005:SF1">
    <property type="entry name" value="2-AMINO-5-FORMYLAMINO-6-RIBOSYLAMINOPYRIMIDIN-4(3H)-ONE 5'-MONOPHOSPHATE DEFORMYLASE"/>
    <property type="match status" value="1"/>
</dbReference>
<comment type="similarity">
    <text evidence="5">Belongs to the creatininase superfamily.</text>
</comment>
<protein>
    <submittedName>
        <fullName evidence="6">Creatininase</fullName>
    </submittedName>
</protein>
<dbReference type="InterPro" id="IPR024087">
    <property type="entry name" value="Creatininase-like_sf"/>
</dbReference>
<dbReference type="Gene3D" id="3.40.50.10310">
    <property type="entry name" value="Creatininase"/>
    <property type="match status" value="1"/>
</dbReference>
<proteinExistence type="inferred from homology"/>
<keyword evidence="4" id="KW-0862">Zinc</keyword>
<gene>
    <name evidence="6" type="ORF">PAT3040_03875</name>
</gene>
<dbReference type="InterPro" id="IPR003785">
    <property type="entry name" value="Creatininase/forma_Hydrolase"/>
</dbReference>
<dbReference type="AlphaFoldDB" id="A0A2R5F0T4"/>
<evidence type="ECO:0000256" key="1">
    <source>
        <dbReference type="ARBA" id="ARBA00001947"/>
    </source>
</evidence>
<evidence type="ECO:0000256" key="4">
    <source>
        <dbReference type="ARBA" id="ARBA00022833"/>
    </source>
</evidence>
<dbReference type="Pfam" id="PF02633">
    <property type="entry name" value="Creatininase"/>
    <property type="match status" value="1"/>
</dbReference>
<comment type="caution">
    <text evidence="6">The sequence shown here is derived from an EMBL/GenBank/DDBJ whole genome shotgun (WGS) entry which is preliminary data.</text>
</comment>
<keyword evidence="2" id="KW-0479">Metal-binding</keyword>
<dbReference type="SUPFAM" id="SSF102215">
    <property type="entry name" value="Creatininase"/>
    <property type="match status" value="1"/>
</dbReference>
<evidence type="ECO:0000256" key="5">
    <source>
        <dbReference type="ARBA" id="ARBA00024029"/>
    </source>
</evidence>
<dbReference type="RefSeq" id="WP_108994010.1">
    <property type="nucleotide sequence ID" value="NZ_BDQX01000206.1"/>
</dbReference>
<evidence type="ECO:0000256" key="3">
    <source>
        <dbReference type="ARBA" id="ARBA00022801"/>
    </source>
</evidence>
<reference evidence="6 7" key="1">
    <citation type="submission" date="2017-08" db="EMBL/GenBank/DDBJ databases">
        <title>Substantial Increase in Enzyme Production by Combined Drug-Resistance Mutations in Paenibacillus agaridevorans.</title>
        <authorList>
            <person name="Tanaka Y."/>
            <person name="Funane K."/>
            <person name="Hosaka T."/>
            <person name="Shiwa Y."/>
            <person name="Fujita N."/>
            <person name="Miyazaki T."/>
            <person name="Yoshikawa H."/>
            <person name="Murakami K."/>
            <person name="Kasahara K."/>
            <person name="Inaoka T."/>
            <person name="Hiraga Y."/>
            <person name="Ochi K."/>
        </authorList>
    </citation>
    <scope>NUCLEOTIDE SEQUENCE [LARGE SCALE GENOMIC DNA]</scope>
    <source>
        <strain evidence="6 7">T-3040</strain>
    </source>
</reference>
<dbReference type="GO" id="GO:0016811">
    <property type="term" value="F:hydrolase activity, acting on carbon-nitrogen (but not peptide) bonds, in linear amides"/>
    <property type="evidence" value="ECO:0007669"/>
    <property type="project" value="TreeGrafter"/>
</dbReference>
<dbReference type="Proteomes" id="UP000245202">
    <property type="component" value="Unassembled WGS sequence"/>
</dbReference>
<organism evidence="6 7">
    <name type="scientific">Paenibacillus agaridevorans</name>
    <dbReference type="NCBI Taxonomy" id="171404"/>
    <lineage>
        <taxon>Bacteria</taxon>
        <taxon>Bacillati</taxon>
        <taxon>Bacillota</taxon>
        <taxon>Bacilli</taxon>
        <taxon>Bacillales</taxon>
        <taxon>Paenibacillaceae</taxon>
        <taxon>Paenibacillus</taxon>
    </lineage>
</organism>
<evidence type="ECO:0000313" key="6">
    <source>
        <dbReference type="EMBL" id="GBG09234.1"/>
    </source>
</evidence>
<dbReference type="PANTHER" id="PTHR35005">
    <property type="entry name" value="3-DEHYDRO-SCYLLO-INOSOSE HYDROLASE"/>
    <property type="match status" value="1"/>
</dbReference>
<accession>A0A2R5F0T4</accession>
<name>A0A2R5F0T4_9BACL</name>
<dbReference type="EMBL" id="BDQX01000206">
    <property type="protein sequence ID" value="GBG09234.1"/>
    <property type="molecule type" value="Genomic_DNA"/>
</dbReference>
<comment type="cofactor">
    <cofactor evidence="1">
        <name>Zn(2+)</name>
        <dbReference type="ChEBI" id="CHEBI:29105"/>
    </cofactor>
</comment>
<dbReference type="GO" id="GO:0046872">
    <property type="term" value="F:metal ion binding"/>
    <property type="evidence" value="ECO:0007669"/>
    <property type="project" value="UniProtKB-KW"/>
</dbReference>
<keyword evidence="3" id="KW-0378">Hydrolase</keyword>